<dbReference type="Proteomes" id="UP000001880">
    <property type="component" value="Chromosome"/>
</dbReference>
<accession>D0LVU1</accession>
<organism evidence="2 3">
    <name type="scientific">Haliangium ochraceum (strain DSM 14365 / JCM 11303 / SMP-2)</name>
    <dbReference type="NCBI Taxonomy" id="502025"/>
    <lineage>
        <taxon>Bacteria</taxon>
        <taxon>Pseudomonadati</taxon>
        <taxon>Myxococcota</taxon>
        <taxon>Polyangia</taxon>
        <taxon>Haliangiales</taxon>
        <taxon>Kofleriaceae</taxon>
        <taxon>Haliangium</taxon>
    </lineage>
</organism>
<dbReference type="GO" id="GO:0016491">
    <property type="term" value="F:oxidoreductase activity"/>
    <property type="evidence" value="ECO:0007669"/>
    <property type="project" value="InterPro"/>
</dbReference>
<dbReference type="Gene3D" id="3.50.50.60">
    <property type="entry name" value="FAD/NAD(P)-binding domain"/>
    <property type="match status" value="1"/>
</dbReference>
<comment type="similarity">
    <text evidence="1">Belongs to the carotenoid/retinoid oxidoreductase family.</text>
</comment>
<dbReference type="InterPro" id="IPR036188">
    <property type="entry name" value="FAD/NAD-bd_sf"/>
</dbReference>
<dbReference type="SUPFAM" id="SSF51905">
    <property type="entry name" value="FAD/NAD(P)-binding domain"/>
    <property type="match status" value="1"/>
</dbReference>
<keyword evidence="3" id="KW-1185">Reference proteome</keyword>
<dbReference type="EMBL" id="CP001804">
    <property type="protein sequence ID" value="ACY14075.1"/>
    <property type="molecule type" value="Genomic_DNA"/>
</dbReference>
<evidence type="ECO:0000256" key="1">
    <source>
        <dbReference type="ARBA" id="ARBA00006046"/>
    </source>
</evidence>
<dbReference type="AlphaFoldDB" id="D0LVU1"/>
<name>D0LVU1_HALO1</name>
<dbReference type="HOGENOM" id="CLU_028676_0_0_7"/>
<dbReference type="PRINTS" id="PR00419">
    <property type="entry name" value="ADXRDTASE"/>
</dbReference>
<protein>
    <submittedName>
        <fullName evidence="2">FAD dependent oxidoreductase</fullName>
    </submittedName>
</protein>
<proteinExistence type="inferred from homology"/>
<dbReference type="RefSeq" id="WP_012826684.1">
    <property type="nucleotide sequence ID" value="NC_013440.1"/>
</dbReference>
<dbReference type="PANTHER" id="PTHR43734">
    <property type="entry name" value="PHYTOENE DESATURASE"/>
    <property type="match status" value="1"/>
</dbReference>
<evidence type="ECO:0000313" key="3">
    <source>
        <dbReference type="Proteomes" id="UP000001880"/>
    </source>
</evidence>
<gene>
    <name evidence="2" type="ordered locus">Hoch_1523</name>
</gene>
<evidence type="ECO:0000313" key="2">
    <source>
        <dbReference type="EMBL" id="ACY14075.1"/>
    </source>
</evidence>
<dbReference type="eggNOG" id="COG1232">
    <property type="taxonomic scope" value="Bacteria"/>
</dbReference>
<dbReference type="OrthoDB" id="5501831at2"/>
<dbReference type="PANTHER" id="PTHR43734:SF1">
    <property type="entry name" value="PHYTOENE DESATURASE"/>
    <property type="match status" value="1"/>
</dbReference>
<dbReference type="Pfam" id="PF13450">
    <property type="entry name" value="NAD_binding_8"/>
    <property type="match status" value="1"/>
</dbReference>
<dbReference type="KEGG" id="hoh:Hoch_1523"/>
<reference evidence="2 3" key="1">
    <citation type="journal article" date="2010" name="Stand. Genomic Sci.">
        <title>Complete genome sequence of Haliangium ochraceum type strain (SMP-2).</title>
        <authorList>
            <consortium name="US DOE Joint Genome Institute (JGI-PGF)"/>
            <person name="Ivanova N."/>
            <person name="Daum C."/>
            <person name="Lang E."/>
            <person name="Abt B."/>
            <person name="Kopitz M."/>
            <person name="Saunders E."/>
            <person name="Lapidus A."/>
            <person name="Lucas S."/>
            <person name="Glavina Del Rio T."/>
            <person name="Nolan M."/>
            <person name="Tice H."/>
            <person name="Copeland A."/>
            <person name="Cheng J.F."/>
            <person name="Chen F."/>
            <person name="Bruce D."/>
            <person name="Goodwin L."/>
            <person name="Pitluck S."/>
            <person name="Mavromatis K."/>
            <person name="Pati A."/>
            <person name="Mikhailova N."/>
            <person name="Chen A."/>
            <person name="Palaniappan K."/>
            <person name="Land M."/>
            <person name="Hauser L."/>
            <person name="Chang Y.J."/>
            <person name="Jeffries C.D."/>
            <person name="Detter J.C."/>
            <person name="Brettin T."/>
            <person name="Rohde M."/>
            <person name="Goker M."/>
            <person name="Bristow J."/>
            <person name="Markowitz V."/>
            <person name="Eisen J.A."/>
            <person name="Hugenholtz P."/>
            <person name="Kyrpides N.C."/>
            <person name="Klenk H.P."/>
        </authorList>
    </citation>
    <scope>NUCLEOTIDE SEQUENCE [LARGE SCALE GENOMIC DNA]</scope>
    <source>
        <strain evidence="3">DSM 14365 / CIP 107738 / JCM 11303 / AJ 13395 / SMP-2</strain>
    </source>
</reference>
<sequence>MSKTSEIHVIGGGIGGLAAAAYLARAGRRVRVYERSSALGGRARSARAGECLLNLGPHALYAKGAAAEVLDELGVAYRGGMPRGKGAYALRGGRAHTMPAGLVSLLSTGLLSLADKLALARVLTALPKLDPARHRGTSLRAWVEDAAAAPEVRAFLYALARLATYANAPDRVDAGAAIAQMQRALGGVLYLDGGWQTLVDGLRDAALAAGAEIATRARIGSLAELEGPVVLATPPAEAGRLLGRTWDLVPVHAACLDVALSALPVPHAQFALGMDAPTYFSVHSQHAKLGPGGAAVLHVAKYLAPEAQPDPAGDRAQLEAVLDLVQPGWRALVREQRSLPRMIVSHALVTSAGRPAGECQGVHLVGDWVGPEGMLADAALASARSAARALLTAADDGEQRAA</sequence>
<dbReference type="STRING" id="502025.Hoch_1523"/>